<keyword evidence="9" id="KW-1185">Reference proteome</keyword>
<dbReference type="Proteomes" id="UP001396334">
    <property type="component" value="Unassembled WGS sequence"/>
</dbReference>
<gene>
    <name evidence="8" type="ORF">V6N11_052864</name>
</gene>
<keyword evidence="3 7" id="KW-1133">Transmembrane helix</keyword>
<evidence type="ECO:0000313" key="9">
    <source>
        <dbReference type="Proteomes" id="UP001396334"/>
    </source>
</evidence>
<feature type="compositionally biased region" description="Low complexity" evidence="6">
    <location>
        <begin position="154"/>
        <end position="169"/>
    </location>
</feature>
<comment type="caution">
    <text evidence="8">The sequence shown here is derived from an EMBL/GenBank/DDBJ whole genome shotgun (WGS) entry which is preliminary data.</text>
</comment>
<evidence type="ECO:0000256" key="6">
    <source>
        <dbReference type="SAM" id="MobiDB-lite"/>
    </source>
</evidence>
<dbReference type="InterPro" id="IPR008511">
    <property type="entry name" value="ROH1-like"/>
</dbReference>
<evidence type="ECO:0000256" key="3">
    <source>
        <dbReference type="ARBA" id="ARBA00022989"/>
    </source>
</evidence>
<sequence>MESLNNGSGSNEVELESFQRQIADRFQELASVSSDELLSLPWLRKLLDVFLLCEDEFRAILVNNKAQVMKPPLDRLVADFYERSVKALDVCNAIRDGIDQIGQWQKLIEIVICALRNKRNLGEGQFRRAKKALGELQFAMLEDKDSPHAFAARNRSFGRNNNSSSGSNSKDQNRTLGLFSRSLSWNVSRNWSAAKHLQAIGSNLVAPRANELVATNGLAMLTYTMGSVLLFVMWALVAAIPCQDRGLQVQFYLPRQFSWAATILSLHDRIMEESKRKGRKNSCGLLMEIHLVEKCTQPLSELTAAEQFPIGDDKERELRQRVEELGQAYDAFKDGLEPLEKKTREVFHRIIHSRTEGLDPLGRGHNAD</sequence>
<feature type="transmembrane region" description="Helical" evidence="7">
    <location>
        <begin position="218"/>
        <end position="240"/>
    </location>
</feature>
<organism evidence="8 9">
    <name type="scientific">Hibiscus sabdariffa</name>
    <name type="common">roselle</name>
    <dbReference type="NCBI Taxonomy" id="183260"/>
    <lineage>
        <taxon>Eukaryota</taxon>
        <taxon>Viridiplantae</taxon>
        <taxon>Streptophyta</taxon>
        <taxon>Embryophyta</taxon>
        <taxon>Tracheophyta</taxon>
        <taxon>Spermatophyta</taxon>
        <taxon>Magnoliopsida</taxon>
        <taxon>eudicotyledons</taxon>
        <taxon>Gunneridae</taxon>
        <taxon>Pentapetalae</taxon>
        <taxon>rosids</taxon>
        <taxon>malvids</taxon>
        <taxon>Malvales</taxon>
        <taxon>Malvaceae</taxon>
        <taxon>Malvoideae</taxon>
        <taxon>Hibiscus</taxon>
    </lineage>
</organism>
<dbReference type="Pfam" id="PF05633">
    <property type="entry name" value="ROH1-like"/>
    <property type="match status" value="1"/>
</dbReference>
<evidence type="ECO:0000256" key="4">
    <source>
        <dbReference type="ARBA" id="ARBA00023136"/>
    </source>
</evidence>
<evidence type="ECO:0000256" key="5">
    <source>
        <dbReference type="ARBA" id="ARBA00035114"/>
    </source>
</evidence>
<dbReference type="EMBL" id="JBBPBN010000001">
    <property type="protein sequence ID" value="KAK9046995.1"/>
    <property type="molecule type" value="Genomic_DNA"/>
</dbReference>
<evidence type="ECO:0000256" key="2">
    <source>
        <dbReference type="ARBA" id="ARBA00022692"/>
    </source>
</evidence>
<keyword evidence="4 7" id="KW-0472">Membrane</keyword>
<comment type="subcellular location">
    <subcellularLocation>
        <location evidence="1">Membrane</location>
        <topology evidence="1">Single-pass membrane protein</topology>
    </subcellularLocation>
</comment>
<evidence type="ECO:0000256" key="7">
    <source>
        <dbReference type="SAM" id="Phobius"/>
    </source>
</evidence>
<proteinExistence type="inferred from homology"/>
<feature type="region of interest" description="Disordered" evidence="6">
    <location>
        <begin position="154"/>
        <end position="173"/>
    </location>
</feature>
<comment type="similarity">
    <text evidence="5">Belongs to the ROH1 family.</text>
</comment>
<protein>
    <submittedName>
        <fullName evidence="8">Uncharacterized protein</fullName>
    </submittedName>
</protein>
<name>A0ABR2UBA5_9ROSI</name>
<evidence type="ECO:0000256" key="1">
    <source>
        <dbReference type="ARBA" id="ARBA00004167"/>
    </source>
</evidence>
<evidence type="ECO:0000313" key="8">
    <source>
        <dbReference type="EMBL" id="KAK9046995.1"/>
    </source>
</evidence>
<dbReference type="PANTHER" id="PTHR31509">
    <property type="entry name" value="BPS1-LIKE PROTEIN"/>
    <property type="match status" value="1"/>
</dbReference>
<reference evidence="8 9" key="1">
    <citation type="journal article" date="2024" name="G3 (Bethesda)">
        <title>Genome assembly of Hibiscus sabdariffa L. provides insights into metabolisms of medicinal natural products.</title>
        <authorList>
            <person name="Kim T."/>
        </authorList>
    </citation>
    <scope>NUCLEOTIDE SEQUENCE [LARGE SCALE GENOMIC DNA]</scope>
    <source>
        <strain evidence="8">TK-2024</strain>
        <tissue evidence="8">Old leaves</tissue>
    </source>
</reference>
<accession>A0ABR2UBA5</accession>
<keyword evidence="2 7" id="KW-0812">Transmembrane</keyword>